<keyword evidence="1" id="KW-0472">Membrane</keyword>
<proteinExistence type="predicted"/>
<sequence length="353" mass="39317">MKRAPISNSTDRCSEPFGMACEGVNVNPQTYNGSLAGCTVNKVNCASGPIPTLAKDECVLRDLTCNGAHVGAADAPPGAAATCSVYQLMCNNTLLNFDPSMTACDGKVGEEKCESVCKDAGDVCMCTLDRVGSTCARWRPYTCSFRLLSPTPNCKPIPGVDSDPVCFVFHRTQTVKFEYSIDCAFDNELDPLALNSQEFEYFLRTDKFAVSKAQTDLWTFQAQLKVFDFKWITDRTATQVTDLTPLQLAGNNSVAFNLNFEQIPERFFAGNRLYFEFGLSRDSAVAGRTIKYDRRFLDFEGLHISRTNHSALSAVQISWIIAISIFGFFFLVLVGYWIRNKIIACRRPKEHDY</sequence>
<keyword evidence="1" id="KW-0812">Transmembrane</keyword>
<keyword evidence="1" id="KW-1133">Transmembrane helix</keyword>
<dbReference type="AlphaFoldDB" id="L8HJE4"/>
<keyword evidence="3" id="KW-1185">Reference proteome</keyword>
<dbReference type="GeneID" id="14926382"/>
<dbReference type="RefSeq" id="XP_004368087.1">
    <property type="nucleotide sequence ID" value="XM_004368030.1"/>
</dbReference>
<dbReference type="Proteomes" id="UP000011083">
    <property type="component" value="Unassembled WGS sequence"/>
</dbReference>
<organism evidence="2 3">
    <name type="scientific">Acanthamoeba castellanii (strain ATCC 30010 / Neff)</name>
    <dbReference type="NCBI Taxonomy" id="1257118"/>
    <lineage>
        <taxon>Eukaryota</taxon>
        <taxon>Amoebozoa</taxon>
        <taxon>Discosea</taxon>
        <taxon>Longamoebia</taxon>
        <taxon>Centramoebida</taxon>
        <taxon>Acanthamoebidae</taxon>
        <taxon>Acanthamoeba</taxon>
    </lineage>
</organism>
<evidence type="ECO:0000313" key="3">
    <source>
        <dbReference type="Proteomes" id="UP000011083"/>
    </source>
</evidence>
<reference evidence="2 3" key="1">
    <citation type="journal article" date="2013" name="Genome Biol.">
        <title>Genome of Acanthamoeba castellanii highlights extensive lateral gene transfer and early evolution of tyrosine kinase signaling.</title>
        <authorList>
            <person name="Clarke M."/>
            <person name="Lohan A.J."/>
            <person name="Liu B."/>
            <person name="Lagkouvardos I."/>
            <person name="Roy S."/>
            <person name="Zafar N."/>
            <person name="Bertelli C."/>
            <person name="Schilde C."/>
            <person name="Kianianmomeni A."/>
            <person name="Burglin T.R."/>
            <person name="Frech C."/>
            <person name="Turcotte B."/>
            <person name="Kopec K.O."/>
            <person name="Synnott J.M."/>
            <person name="Choo C."/>
            <person name="Paponov I."/>
            <person name="Finkler A."/>
            <person name="Soon Heng Tan C."/>
            <person name="Hutchins A.P."/>
            <person name="Weinmeier T."/>
            <person name="Rattei T."/>
            <person name="Chu J.S."/>
            <person name="Gimenez G."/>
            <person name="Irimia M."/>
            <person name="Rigden D.J."/>
            <person name="Fitzpatrick D.A."/>
            <person name="Lorenzo-Morales J."/>
            <person name="Bateman A."/>
            <person name="Chiu C.H."/>
            <person name="Tang P."/>
            <person name="Hegemann P."/>
            <person name="Fromm H."/>
            <person name="Raoult D."/>
            <person name="Greub G."/>
            <person name="Miranda-Saavedra D."/>
            <person name="Chen N."/>
            <person name="Nash P."/>
            <person name="Ginger M.L."/>
            <person name="Horn M."/>
            <person name="Schaap P."/>
            <person name="Caler L."/>
            <person name="Loftus B."/>
        </authorList>
    </citation>
    <scope>NUCLEOTIDE SEQUENCE [LARGE SCALE GENOMIC DNA]</scope>
    <source>
        <strain evidence="2 3">Neff</strain>
    </source>
</reference>
<dbReference type="EMBL" id="KB007805">
    <property type="protein sequence ID" value="ELR25332.1"/>
    <property type="molecule type" value="Genomic_DNA"/>
</dbReference>
<dbReference type="STRING" id="1257118.L8HJE4"/>
<accession>L8HJE4</accession>
<evidence type="ECO:0000313" key="2">
    <source>
        <dbReference type="EMBL" id="ELR25332.1"/>
    </source>
</evidence>
<dbReference type="OrthoDB" id="10679158at2759"/>
<protein>
    <submittedName>
        <fullName evidence="2">Uncharacterized protein</fullName>
    </submittedName>
</protein>
<name>L8HJE4_ACACF</name>
<evidence type="ECO:0000256" key="1">
    <source>
        <dbReference type="SAM" id="Phobius"/>
    </source>
</evidence>
<feature type="transmembrane region" description="Helical" evidence="1">
    <location>
        <begin position="317"/>
        <end position="338"/>
    </location>
</feature>
<dbReference type="OMA" id="FAFHENN"/>
<dbReference type="VEuPathDB" id="AmoebaDB:ACA1_291100"/>
<gene>
    <name evidence="2" type="ORF">ACA1_291100</name>
</gene>
<dbReference type="KEGG" id="acan:ACA1_291100"/>